<proteinExistence type="predicted"/>
<dbReference type="PROSITE" id="PS51125">
    <property type="entry name" value="NHL"/>
    <property type="match status" value="1"/>
</dbReference>
<evidence type="ECO:0000256" key="2">
    <source>
        <dbReference type="PROSITE-ProRule" id="PRU00504"/>
    </source>
</evidence>
<feature type="repeat" description="NHL" evidence="2">
    <location>
        <begin position="1"/>
        <end position="35"/>
    </location>
</feature>
<comment type="caution">
    <text evidence="3">The sequence shown here is derived from an EMBL/GenBank/DDBJ whole genome shotgun (WGS) entry which is preliminary data.</text>
</comment>
<sequence>APEKLNNPWGVYVNANQAVYVVDRNNHRVQLWANGVTSGITVAGTTGISGPWSYQLNSPTS</sequence>
<dbReference type="AlphaFoldDB" id="A0A821ZKF5"/>
<evidence type="ECO:0000313" key="4">
    <source>
        <dbReference type="Proteomes" id="UP000663873"/>
    </source>
</evidence>
<keyword evidence="4" id="KW-1185">Reference proteome</keyword>
<evidence type="ECO:0000313" key="3">
    <source>
        <dbReference type="EMBL" id="CAF4972594.1"/>
    </source>
</evidence>
<protein>
    <recommendedName>
        <fullName evidence="5">NHL repeat containing protein</fullName>
    </recommendedName>
</protein>
<evidence type="ECO:0008006" key="5">
    <source>
        <dbReference type="Google" id="ProtNLM"/>
    </source>
</evidence>
<evidence type="ECO:0000256" key="1">
    <source>
        <dbReference type="ARBA" id="ARBA00022737"/>
    </source>
</evidence>
<feature type="non-terminal residue" evidence="3">
    <location>
        <position position="1"/>
    </location>
</feature>
<dbReference type="Gene3D" id="2.40.10.500">
    <property type="match status" value="1"/>
</dbReference>
<dbReference type="InterPro" id="IPR001258">
    <property type="entry name" value="NHL_repeat"/>
</dbReference>
<keyword evidence="1" id="KW-0677">Repeat</keyword>
<name>A0A821ZKF5_9BILA</name>
<dbReference type="SUPFAM" id="SSF101898">
    <property type="entry name" value="NHL repeat"/>
    <property type="match status" value="1"/>
</dbReference>
<gene>
    <name evidence="3" type="ORF">UJA718_LOCUS48842</name>
</gene>
<reference evidence="3" key="1">
    <citation type="submission" date="2021-02" db="EMBL/GenBank/DDBJ databases">
        <authorList>
            <person name="Nowell W R."/>
        </authorList>
    </citation>
    <scope>NUCLEOTIDE SEQUENCE</scope>
</reference>
<organism evidence="3 4">
    <name type="scientific">Rotaria socialis</name>
    <dbReference type="NCBI Taxonomy" id="392032"/>
    <lineage>
        <taxon>Eukaryota</taxon>
        <taxon>Metazoa</taxon>
        <taxon>Spiralia</taxon>
        <taxon>Gnathifera</taxon>
        <taxon>Rotifera</taxon>
        <taxon>Eurotatoria</taxon>
        <taxon>Bdelloidea</taxon>
        <taxon>Philodinida</taxon>
        <taxon>Philodinidae</taxon>
        <taxon>Rotaria</taxon>
    </lineage>
</organism>
<dbReference type="Proteomes" id="UP000663873">
    <property type="component" value="Unassembled WGS sequence"/>
</dbReference>
<accession>A0A821ZKF5</accession>
<dbReference type="Pfam" id="PF01436">
    <property type="entry name" value="NHL"/>
    <property type="match status" value="1"/>
</dbReference>
<dbReference type="EMBL" id="CAJOBP010099737">
    <property type="protein sequence ID" value="CAF4972594.1"/>
    <property type="molecule type" value="Genomic_DNA"/>
</dbReference>
<feature type="non-terminal residue" evidence="3">
    <location>
        <position position="61"/>
    </location>
</feature>